<dbReference type="AlphaFoldDB" id="A0A059FSZ5"/>
<sequence length="140" mass="14997">MLKPLSLFVLRLGTGGLMVLWGMMKVVSPASSIGVSQKYYGGALNAEMIQMPLGALQVALGVAVIVGLWRKVTYPAVAVVTGVGLLAIWKYIVDPMGLYLLTEGNNNPLFFPSLAVFGATLAMMAFRADDAWSLDAKLFK</sequence>
<proteinExistence type="predicted"/>
<comment type="caution">
    <text evidence="2">The sequence shown here is derived from an EMBL/GenBank/DDBJ whole genome shotgun (WGS) entry which is preliminary data.</text>
</comment>
<evidence type="ECO:0008006" key="4">
    <source>
        <dbReference type="Google" id="ProtNLM"/>
    </source>
</evidence>
<organism evidence="2 3">
    <name type="scientific">Hyphomonas johnsonii MHS-2</name>
    <dbReference type="NCBI Taxonomy" id="1280950"/>
    <lineage>
        <taxon>Bacteria</taxon>
        <taxon>Pseudomonadati</taxon>
        <taxon>Pseudomonadota</taxon>
        <taxon>Alphaproteobacteria</taxon>
        <taxon>Hyphomonadales</taxon>
        <taxon>Hyphomonadaceae</taxon>
        <taxon>Hyphomonas</taxon>
    </lineage>
</organism>
<keyword evidence="1" id="KW-0812">Transmembrane</keyword>
<dbReference type="EMBL" id="ARYK01000001">
    <property type="protein sequence ID" value="KCZ93799.1"/>
    <property type="molecule type" value="Genomic_DNA"/>
</dbReference>
<dbReference type="RefSeq" id="WP_035612434.1">
    <property type="nucleotide sequence ID" value="NZ_ARYK01000001.1"/>
</dbReference>
<evidence type="ECO:0000256" key="1">
    <source>
        <dbReference type="SAM" id="Phobius"/>
    </source>
</evidence>
<keyword evidence="1" id="KW-1133">Transmembrane helix</keyword>
<keyword evidence="3" id="KW-1185">Reference proteome</keyword>
<reference evidence="2 3" key="1">
    <citation type="journal article" date="2014" name="Antonie Van Leeuwenhoek">
        <title>Hyphomonas beringensis sp. nov. and Hyphomonas chukchiensis sp. nov., isolated from surface seawater of the Bering Sea and Chukchi Sea.</title>
        <authorList>
            <person name="Li C."/>
            <person name="Lai Q."/>
            <person name="Li G."/>
            <person name="Dong C."/>
            <person name="Wang J."/>
            <person name="Liao Y."/>
            <person name="Shao Z."/>
        </authorList>
    </citation>
    <scope>NUCLEOTIDE SEQUENCE [LARGE SCALE GENOMIC DNA]</scope>
    <source>
        <strain evidence="2 3">MHS-2</strain>
    </source>
</reference>
<dbReference type="Proteomes" id="UP000025171">
    <property type="component" value="Unassembled WGS sequence"/>
</dbReference>
<name>A0A059FSZ5_9PROT</name>
<dbReference type="OrthoDB" id="8452501at2"/>
<accession>A0A059FSZ5</accession>
<protein>
    <recommendedName>
        <fullName evidence="4">DoxX family protein</fullName>
    </recommendedName>
</protein>
<evidence type="ECO:0000313" key="3">
    <source>
        <dbReference type="Proteomes" id="UP000025171"/>
    </source>
</evidence>
<dbReference type="eggNOG" id="ENOG503398N">
    <property type="taxonomic scope" value="Bacteria"/>
</dbReference>
<dbReference type="STRING" id="1280950.HJO_00445"/>
<gene>
    <name evidence="2" type="ORF">HJO_00445</name>
</gene>
<dbReference type="PATRIC" id="fig|1280950.3.peg.91"/>
<evidence type="ECO:0000313" key="2">
    <source>
        <dbReference type="EMBL" id="KCZ93799.1"/>
    </source>
</evidence>
<keyword evidence="1" id="KW-0472">Membrane</keyword>
<feature type="transmembrane region" description="Helical" evidence="1">
    <location>
        <begin position="76"/>
        <end position="93"/>
    </location>
</feature>
<feature type="transmembrane region" description="Helical" evidence="1">
    <location>
        <begin position="109"/>
        <end position="128"/>
    </location>
</feature>
<feature type="transmembrane region" description="Helical" evidence="1">
    <location>
        <begin position="48"/>
        <end position="69"/>
    </location>
</feature>